<evidence type="ECO:0000313" key="2">
    <source>
        <dbReference type="EMBL" id="GGW73385.1"/>
    </source>
</evidence>
<dbReference type="Gene3D" id="3.40.50.410">
    <property type="entry name" value="von Willebrand factor, type A domain"/>
    <property type="match status" value="1"/>
</dbReference>
<dbReference type="EMBL" id="BMYR01000021">
    <property type="protein sequence ID" value="GGW73385.1"/>
    <property type="molecule type" value="Genomic_DNA"/>
</dbReference>
<dbReference type="InterPro" id="IPR036465">
    <property type="entry name" value="vWFA_dom_sf"/>
</dbReference>
<dbReference type="SMART" id="SM00327">
    <property type="entry name" value="VWA"/>
    <property type="match status" value="1"/>
</dbReference>
<evidence type="ECO:0000259" key="1">
    <source>
        <dbReference type="PROSITE" id="PS50234"/>
    </source>
</evidence>
<dbReference type="Proteomes" id="UP000634667">
    <property type="component" value="Unassembled WGS sequence"/>
</dbReference>
<evidence type="ECO:0000313" key="3">
    <source>
        <dbReference type="Proteomes" id="UP000634667"/>
    </source>
</evidence>
<keyword evidence="3" id="KW-1185">Reference proteome</keyword>
<sequence length="273" mass="29309">MKIRNRDINIFSMSALDLFASGMGAFILLAVMALPFFGNVSKIPTEAPLQCPEPVICPKPVPCEVCPPPTPPVPPGFKKMEKLDLVVVLDITGSMSGEINGLKTEIRDIAALLDRLSDSAAMRIVVFGDDAFDVPVTHFPLTLTQEIDVLLAQLQRVKVDVGIGRGGNTTDGEAVLPGFMQAMQTIWRTDSSRRTVVIITDDGAHPGDDRRLLSAVNAFTAQSSTNTVSVRYSGNVKAQHDFYTEVVAAGKGSYLDKNNGSLTAALLLALLPK</sequence>
<dbReference type="InterPro" id="IPR002035">
    <property type="entry name" value="VWF_A"/>
</dbReference>
<dbReference type="SUPFAM" id="SSF53300">
    <property type="entry name" value="vWA-like"/>
    <property type="match status" value="1"/>
</dbReference>
<accession>A0ABQ2WT99</accession>
<protein>
    <recommendedName>
        <fullName evidence="1">VWFA domain-containing protein</fullName>
    </recommendedName>
</protein>
<feature type="domain" description="VWFA" evidence="1">
    <location>
        <begin position="84"/>
        <end position="271"/>
    </location>
</feature>
<dbReference type="RefSeq" id="WP_189484217.1">
    <property type="nucleotide sequence ID" value="NZ_BMYR01000021.1"/>
</dbReference>
<organism evidence="2 3">
    <name type="scientific">Alishewanella tabrizica</name>
    <dbReference type="NCBI Taxonomy" id="671278"/>
    <lineage>
        <taxon>Bacteria</taxon>
        <taxon>Pseudomonadati</taxon>
        <taxon>Pseudomonadota</taxon>
        <taxon>Gammaproteobacteria</taxon>
        <taxon>Alteromonadales</taxon>
        <taxon>Alteromonadaceae</taxon>
        <taxon>Alishewanella</taxon>
    </lineage>
</organism>
<name>A0ABQ2WT99_9ALTE</name>
<dbReference type="Pfam" id="PF13519">
    <property type="entry name" value="VWA_2"/>
    <property type="match status" value="1"/>
</dbReference>
<reference evidence="3" key="1">
    <citation type="journal article" date="2019" name="Int. J. Syst. Evol. Microbiol.">
        <title>The Global Catalogue of Microorganisms (GCM) 10K type strain sequencing project: providing services to taxonomists for standard genome sequencing and annotation.</title>
        <authorList>
            <consortium name="The Broad Institute Genomics Platform"/>
            <consortium name="The Broad Institute Genome Sequencing Center for Infectious Disease"/>
            <person name="Wu L."/>
            <person name="Ma J."/>
        </authorList>
    </citation>
    <scope>NUCLEOTIDE SEQUENCE [LARGE SCALE GENOMIC DNA]</scope>
    <source>
        <strain evidence="3">KCTC 23723</strain>
    </source>
</reference>
<proteinExistence type="predicted"/>
<gene>
    <name evidence="2" type="ORF">GCM10008111_31730</name>
</gene>
<dbReference type="CDD" id="cd00198">
    <property type="entry name" value="vWFA"/>
    <property type="match status" value="1"/>
</dbReference>
<comment type="caution">
    <text evidence="2">The sequence shown here is derived from an EMBL/GenBank/DDBJ whole genome shotgun (WGS) entry which is preliminary data.</text>
</comment>
<dbReference type="PROSITE" id="PS50234">
    <property type="entry name" value="VWFA"/>
    <property type="match status" value="1"/>
</dbReference>